<comment type="caution">
    <text evidence="2">The sequence shown here is derived from an EMBL/GenBank/DDBJ whole genome shotgun (WGS) entry which is preliminary data.</text>
</comment>
<keyword evidence="1" id="KW-0812">Transmembrane</keyword>
<keyword evidence="1" id="KW-0472">Membrane</keyword>
<reference evidence="2" key="2">
    <citation type="submission" date="2023-05" db="EMBL/GenBank/DDBJ databases">
        <authorList>
            <person name="Schelkunov M.I."/>
        </authorList>
    </citation>
    <scope>NUCLEOTIDE SEQUENCE</scope>
    <source>
        <strain evidence="2">Hsosn_3</strain>
        <tissue evidence="2">Leaf</tissue>
    </source>
</reference>
<keyword evidence="3" id="KW-1185">Reference proteome</keyword>
<evidence type="ECO:0000256" key="1">
    <source>
        <dbReference type="SAM" id="Phobius"/>
    </source>
</evidence>
<keyword evidence="1" id="KW-1133">Transmembrane helix</keyword>
<reference evidence="2" key="1">
    <citation type="submission" date="2023-02" db="EMBL/GenBank/DDBJ databases">
        <title>Genome of toxic invasive species Heracleum sosnowskyi carries increased number of genes despite the absence of recent whole-genome duplications.</title>
        <authorList>
            <person name="Schelkunov M."/>
            <person name="Shtratnikova V."/>
            <person name="Makarenko M."/>
            <person name="Klepikova A."/>
            <person name="Omelchenko D."/>
            <person name="Novikova G."/>
            <person name="Obukhova E."/>
            <person name="Bogdanov V."/>
            <person name="Penin A."/>
            <person name="Logacheva M."/>
        </authorList>
    </citation>
    <scope>NUCLEOTIDE SEQUENCE</scope>
    <source>
        <strain evidence="2">Hsosn_3</strain>
        <tissue evidence="2">Leaf</tissue>
    </source>
</reference>
<evidence type="ECO:0000313" key="2">
    <source>
        <dbReference type="EMBL" id="KAK1387911.1"/>
    </source>
</evidence>
<dbReference type="AlphaFoldDB" id="A0AAD8IN69"/>
<dbReference type="EMBL" id="JAUIZM010000004">
    <property type="protein sequence ID" value="KAK1387911.1"/>
    <property type="molecule type" value="Genomic_DNA"/>
</dbReference>
<feature type="transmembrane region" description="Helical" evidence="1">
    <location>
        <begin position="137"/>
        <end position="159"/>
    </location>
</feature>
<protein>
    <submittedName>
        <fullName evidence="2">Uncharacterized protein</fullName>
    </submittedName>
</protein>
<gene>
    <name evidence="2" type="ORF">POM88_016089</name>
</gene>
<proteinExistence type="predicted"/>
<sequence length="209" mass="23155">MNCGRKGCVHRLDSSVSKVFRLSECLPIKWRGVKVALFYLRSSSLSFCHLCVVWPGLDTVDCFVEKAAIFSSSSTITNMKSENNNVGTVPIAMIVTLMRLVVVESFKDFFSFFVAWAQPQRRSVVVVLLGYFPLRNVLQFLKCLVVCFLSTVVAVIVSLNRLDLARTTWAAVVVPALTLCASIPEIFDRCIVYVGVDPCGIAAGQRHPL</sequence>
<accession>A0AAD8IN69</accession>
<organism evidence="2 3">
    <name type="scientific">Heracleum sosnowskyi</name>
    <dbReference type="NCBI Taxonomy" id="360622"/>
    <lineage>
        <taxon>Eukaryota</taxon>
        <taxon>Viridiplantae</taxon>
        <taxon>Streptophyta</taxon>
        <taxon>Embryophyta</taxon>
        <taxon>Tracheophyta</taxon>
        <taxon>Spermatophyta</taxon>
        <taxon>Magnoliopsida</taxon>
        <taxon>eudicotyledons</taxon>
        <taxon>Gunneridae</taxon>
        <taxon>Pentapetalae</taxon>
        <taxon>asterids</taxon>
        <taxon>campanulids</taxon>
        <taxon>Apiales</taxon>
        <taxon>Apiaceae</taxon>
        <taxon>Apioideae</taxon>
        <taxon>apioid superclade</taxon>
        <taxon>Tordylieae</taxon>
        <taxon>Tordyliinae</taxon>
        <taxon>Heracleum</taxon>
    </lineage>
</organism>
<name>A0AAD8IN69_9APIA</name>
<dbReference type="Proteomes" id="UP001237642">
    <property type="component" value="Unassembled WGS sequence"/>
</dbReference>
<evidence type="ECO:0000313" key="3">
    <source>
        <dbReference type="Proteomes" id="UP001237642"/>
    </source>
</evidence>
<feature type="transmembrane region" description="Helical" evidence="1">
    <location>
        <begin position="89"/>
        <end position="117"/>
    </location>
</feature>